<dbReference type="AlphaFoldDB" id="A0A7G6KDR2"/>
<dbReference type="RefSeq" id="WP_139286429.1">
    <property type="nucleotide sequence ID" value="NZ_CP026846.1"/>
</dbReference>
<gene>
    <name evidence="1" type="ORF">G5S56_09730</name>
    <name evidence="2" type="ORF">G5S56_09845</name>
</gene>
<organism evidence="1 3">
    <name type="scientific">Shigella boydii</name>
    <dbReference type="NCBI Taxonomy" id="621"/>
    <lineage>
        <taxon>Bacteria</taxon>
        <taxon>Pseudomonadati</taxon>
        <taxon>Pseudomonadota</taxon>
        <taxon>Gammaproteobacteria</taxon>
        <taxon>Enterobacterales</taxon>
        <taxon>Enterobacteriaceae</taxon>
        <taxon>Shigella</taxon>
    </lineage>
</organism>
<proteinExistence type="predicted"/>
<name>A0A7G6KDR2_SHIBO</name>
<protein>
    <submittedName>
        <fullName evidence="1">Uncharacterized protein</fullName>
    </submittedName>
</protein>
<dbReference type="EMBL" id="CP049278">
    <property type="protein sequence ID" value="QNC65366.1"/>
    <property type="molecule type" value="Genomic_DNA"/>
</dbReference>
<evidence type="ECO:0000313" key="3">
    <source>
        <dbReference type="Proteomes" id="UP000515238"/>
    </source>
</evidence>
<sequence>MASQTAEIWRRPELARLAAVSCAASLCFFADAIKVTLRLVQRINVAFLVQGDSHAAASLLSLQAAARQCKALVVSRR</sequence>
<evidence type="ECO:0000313" key="2">
    <source>
        <dbReference type="EMBL" id="QNC65366.1"/>
    </source>
</evidence>
<reference evidence="1 3" key="1">
    <citation type="submission" date="2020-08" db="EMBL/GenBank/DDBJ databases">
        <title>Complete genome sequencing of Shigella boydii.</title>
        <authorList>
            <person name="Hazen T.H."/>
            <person name="Michalski J.M."/>
            <person name="Rasko D.A."/>
        </authorList>
    </citation>
    <scope>NUCLEOTIDE SEQUENCE [LARGE SCALE GENOMIC DNA]</scope>
    <source>
        <strain evidence="1 3">600690</strain>
    </source>
</reference>
<dbReference type="EMBL" id="CP049278">
    <property type="protein sequence ID" value="QNC65355.1"/>
    <property type="molecule type" value="Genomic_DNA"/>
</dbReference>
<evidence type="ECO:0000313" key="1">
    <source>
        <dbReference type="EMBL" id="QNC65355.1"/>
    </source>
</evidence>
<accession>A0A7G6KDR2</accession>
<dbReference type="Proteomes" id="UP000515238">
    <property type="component" value="Chromosome"/>
</dbReference>